<dbReference type="Gene3D" id="2.60.40.4070">
    <property type="match status" value="1"/>
</dbReference>
<feature type="domain" description="LTD" evidence="1">
    <location>
        <begin position="259"/>
        <end position="412"/>
    </location>
</feature>
<dbReference type="SUPFAM" id="SSF74853">
    <property type="entry name" value="Lamin A/C globular tail domain"/>
    <property type="match status" value="2"/>
</dbReference>
<dbReference type="InterPro" id="IPR025965">
    <property type="entry name" value="FlgD/Vpr_Ig-like"/>
</dbReference>
<proteinExistence type="predicted"/>
<dbReference type="InterPro" id="IPR001322">
    <property type="entry name" value="Lamin_tail_dom"/>
</dbReference>
<sequence length="578" mass="64167">MYDPTNGTSANEFIELYNLGASEVDLANWKLEGSVTTALTLTNANGTSSAILQPNSFAVVFSSATNTFYNASIPTGALILNANGSLSLNNTDDKIILKNNTGDIVVSLSYEGISGKQGYSLEKIILNKGEANTNYGYSMTVNGTPGKRNTLTPFEHDLGIRSVSPQYVPFQESLPVSFLLTNVGLNDFTSSISISLFYDKNKNRSPEATEKVAEQSIAIDLQPNMTKLDKIHYTQPELKDTLHIILILLKDDRSSNDTTFITLVVGSKPKSIVFNEIMYEPVQDANDFIQDQPDFIELYNASETIINLNGWQLRDKPNENGTFNKYTISTDINGLPYLPAKSYCIIVPDTTKTYSNSRLFKYYTYLTSEYLAKDNIKIFFVKMLTLSLGNEGDELKLIDLAGTTIDSVSYLPTWHSRLFSLTRGLSLEKRNPYLSSSEKSNWTTCTDRIFGATPGKQNSTFINVEQISPQEQSAFFVSLFPNPFSPDGDGYEDALNISYTLASSSSHLRVRIYDKFGRLVKTIFNQPTSSNGPIIWDGMADWGTGLPIGKYILLFEATHSETGAIQTFKQTIVIAKKF</sequence>
<organism evidence="2 3">
    <name type="scientific">Potamilus streckersoni</name>
    <dbReference type="NCBI Taxonomy" id="2493646"/>
    <lineage>
        <taxon>Eukaryota</taxon>
        <taxon>Metazoa</taxon>
        <taxon>Spiralia</taxon>
        <taxon>Lophotrochozoa</taxon>
        <taxon>Mollusca</taxon>
        <taxon>Bivalvia</taxon>
        <taxon>Autobranchia</taxon>
        <taxon>Heteroconchia</taxon>
        <taxon>Palaeoheterodonta</taxon>
        <taxon>Unionida</taxon>
        <taxon>Unionoidea</taxon>
        <taxon>Unionidae</taxon>
        <taxon>Ambleminae</taxon>
        <taxon>Lampsilini</taxon>
        <taxon>Potamilus</taxon>
    </lineage>
</organism>
<evidence type="ECO:0000313" key="3">
    <source>
        <dbReference type="Proteomes" id="UP001195483"/>
    </source>
</evidence>
<name>A0AAE0RZP9_9BIVA</name>
<dbReference type="PROSITE" id="PS51841">
    <property type="entry name" value="LTD"/>
    <property type="match status" value="2"/>
</dbReference>
<evidence type="ECO:0000313" key="2">
    <source>
        <dbReference type="EMBL" id="KAK3582579.1"/>
    </source>
</evidence>
<evidence type="ECO:0000259" key="1">
    <source>
        <dbReference type="PROSITE" id="PS51841"/>
    </source>
</evidence>
<protein>
    <recommendedName>
        <fullName evidence="1">LTD domain-containing protein</fullName>
    </recommendedName>
</protein>
<dbReference type="Gene3D" id="2.60.40.1260">
    <property type="entry name" value="Lamin Tail domain"/>
    <property type="match status" value="1"/>
</dbReference>
<accession>A0AAE0RZP9</accession>
<dbReference type="AlphaFoldDB" id="A0AAE0RZP9"/>
<reference evidence="2" key="1">
    <citation type="journal article" date="2021" name="Genome Biol. Evol.">
        <title>A High-Quality Reference Genome for a Parasitic Bivalve with Doubly Uniparental Inheritance (Bivalvia: Unionida).</title>
        <authorList>
            <person name="Smith C.H."/>
        </authorList>
    </citation>
    <scope>NUCLEOTIDE SEQUENCE</scope>
    <source>
        <strain evidence="2">CHS0354</strain>
    </source>
</reference>
<keyword evidence="3" id="KW-1185">Reference proteome</keyword>
<reference evidence="2" key="3">
    <citation type="submission" date="2023-05" db="EMBL/GenBank/DDBJ databases">
        <authorList>
            <person name="Smith C.H."/>
        </authorList>
    </citation>
    <scope>NUCLEOTIDE SEQUENCE</scope>
    <source>
        <strain evidence="2">CHS0354</strain>
        <tissue evidence="2">Mantle</tissue>
    </source>
</reference>
<dbReference type="EMBL" id="JAEAOA010001427">
    <property type="protein sequence ID" value="KAK3582579.1"/>
    <property type="molecule type" value="Genomic_DNA"/>
</dbReference>
<dbReference type="Pfam" id="PF13860">
    <property type="entry name" value="FlgD_ig"/>
    <property type="match status" value="1"/>
</dbReference>
<gene>
    <name evidence="2" type="ORF">CHS0354_024133</name>
</gene>
<dbReference type="InterPro" id="IPR036415">
    <property type="entry name" value="Lamin_tail_dom_sf"/>
</dbReference>
<comment type="caution">
    <text evidence="2">The sequence shown here is derived from an EMBL/GenBank/DDBJ whole genome shotgun (WGS) entry which is preliminary data.</text>
</comment>
<dbReference type="Proteomes" id="UP001195483">
    <property type="component" value="Unassembled WGS sequence"/>
</dbReference>
<reference evidence="2" key="2">
    <citation type="journal article" date="2021" name="Genome Biol. Evol.">
        <title>Developing a high-quality reference genome for a parasitic bivalve with doubly uniparental inheritance (Bivalvia: Unionida).</title>
        <authorList>
            <person name="Smith C.H."/>
        </authorList>
    </citation>
    <scope>NUCLEOTIDE SEQUENCE</scope>
    <source>
        <strain evidence="2">CHS0354</strain>
        <tissue evidence="2">Mantle</tissue>
    </source>
</reference>
<dbReference type="Pfam" id="PF00932">
    <property type="entry name" value="LTD"/>
    <property type="match status" value="2"/>
</dbReference>
<feature type="domain" description="LTD" evidence="1">
    <location>
        <begin position="1"/>
        <end position="112"/>
    </location>
</feature>